<dbReference type="EMBL" id="UZAE01005991">
    <property type="protein sequence ID" value="VDO01935.1"/>
    <property type="molecule type" value="Genomic_DNA"/>
</dbReference>
<evidence type="ECO:0000313" key="9">
    <source>
        <dbReference type="Proteomes" id="UP000278807"/>
    </source>
</evidence>
<dbReference type="Gene3D" id="3.40.50.1820">
    <property type="entry name" value="alpha/beta hydrolase"/>
    <property type="match status" value="1"/>
</dbReference>
<keyword evidence="5" id="KW-0812">Transmembrane</keyword>
<dbReference type="STRING" id="102285.A0A0R3TG88"/>
<dbReference type="OrthoDB" id="6147159at2759"/>
<dbReference type="PROSITE" id="PS00941">
    <property type="entry name" value="CARBOXYLESTERASE_B_2"/>
    <property type="match status" value="1"/>
</dbReference>
<feature type="transmembrane region" description="Helical" evidence="5">
    <location>
        <begin position="158"/>
        <end position="177"/>
    </location>
</feature>
<dbReference type="Proteomes" id="UP000278807">
    <property type="component" value="Unassembled WGS sequence"/>
</dbReference>
<dbReference type="GO" id="GO:0006581">
    <property type="term" value="P:acetylcholine catabolic process"/>
    <property type="evidence" value="ECO:0007669"/>
    <property type="project" value="TreeGrafter"/>
</dbReference>
<sequence length="223" mass="25383">MEGKKLIILITIYGIIWLGLAETLLQTPPSTPLICPHNHPKTRTSVGTYCGTRESVIWHPGTNTHVDVYFGIRYAKPPTGSLRFKKPVPPIAEPDRVFDARIRPDACYQYIDTMFQNSAGARIWQPNTPLSEDCLFLNIFVPDIPSELRCEKNKKFPVMVWIFGGSFITGSSVLQIYDGRFLSSRQNVIVVTLNYRLGPFGFLYLNSSWVSLIQYIRIKNKLI</sequence>
<dbReference type="Pfam" id="PF00135">
    <property type="entry name" value="COesterase"/>
    <property type="match status" value="1"/>
</dbReference>
<keyword evidence="5" id="KW-1133">Transmembrane helix</keyword>
<evidence type="ECO:0000256" key="5">
    <source>
        <dbReference type="SAM" id="Phobius"/>
    </source>
</evidence>
<dbReference type="InterPro" id="IPR002018">
    <property type="entry name" value="CarbesteraseB"/>
</dbReference>
<dbReference type="InterPro" id="IPR029058">
    <property type="entry name" value="AB_hydrolase_fold"/>
</dbReference>
<evidence type="ECO:0000256" key="1">
    <source>
        <dbReference type="ARBA" id="ARBA00005964"/>
    </source>
</evidence>
<evidence type="ECO:0000313" key="10">
    <source>
        <dbReference type="WBParaSite" id="HNAJ_0000607901-mRNA-1"/>
    </source>
</evidence>
<dbReference type="AlphaFoldDB" id="A0A0R3TG88"/>
<dbReference type="SUPFAM" id="SSF53474">
    <property type="entry name" value="alpha/beta-Hydrolases"/>
    <property type="match status" value="1"/>
</dbReference>
<feature type="signal peptide" evidence="6">
    <location>
        <begin position="1"/>
        <end position="21"/>
    </location>
</feature>
<dbReference type="PANTHER" id="PTHR43918:SF4">
    <property type="entry name" value="CARBOXYLIC ESTER HYDROLASE"/>
    <property type="match status" value="1"/>
</dbReference>
<dbReference type="WBParaSite" id="HNAJ_0000607901-mRNA-1">
    <property type="protein sequence ID" value="HNAJ_0000607901-mRNA-1"/>
    <property type="gene ID" value="HNAJ_0000607901"/>
</dbReference>
<comment type="similarity">
    <text evidence="1">Belongs to the type-B carboxylesterase/lipase family.</text>
</comment>
<dbReference type="InterPro" id="IPR000997">
    <property type="entry name" value="Cholinesterase"/>
</dbReference>
<keyword evidence="2" id="KW-0719">Serine esterase</keyword>
<evidence type="ECO:0000256" key="4">
    <source>
        <dbReference type="ARBA" id="ARBA00023157"/>
    </source>
</evidence>
<name>A0A0R3TG88_RODNA</name>
<keyword evidence="3" id="KW-0378">Hydrolase</keyword>
<reference evidence="8 9" key="2">
    <citation type="submission" date="2018-11" db="EMBL/GenBank/DDBJ databases">
        <authorList>
            <consortium name="Pathogen Informatics"/>
        </authorList>
    </citation>
    <scope>NUCLEOTIDE SEQUENCE [LARGE SCALE GENOMIC DNA]</scope>
</reference>
<dbReference type="GO" id="GO:0019695">
    <property type="term" value="P:choline metabolic process"/>
    <property type="evidence" value="ECO:0007669"/>
    <property type="project" value="TreeGrafter"/>
</dbReference>
<organism evidence="10">
    <name type="scientific">Rodentolepis nana</name>
    <name type="common">Dwarf tapeworm</name>
    <name type="synonym">Hymenolepis nana</name>
    <dbReference type="NCBI Taxonomy" id="102285"/>
    <lineage>
        <taxon>Eukaryota</taxon>
        <taxon>Metazoa</taxon>
        <taxon>Spiralia</taxon>
        <taxon>Lophotrochozoa</taxon>
        <taxon>Platyhelminthes</taxon>
        <taxon>Cestoda</taxon>
        <taxon>Eucestoda</taxon>
        <taxon>Cyclophyllidea</taxon>
        <taxon>Hymenolepididae</taxon>
        <taxon>Rodentolepis</taxon>
    </lineage>
</organism>
<dbReference type="InterPro" id="IPR019819">
    <property type="entry name" value="Carboxylesterase_B_CS"/>
</dbReference>
<evidence type="ECO:0000256" key="3">
    <source>
        <dbReference type="ARBA" id="ARBA00022801"/>
    </source>
</evidence>
<keyword evidence="5" id="KW-0472">Membrane</keyword>
<evidence type="ECO:0000313" key="8">
    <source>
        <dbReference type="EMBL" id="VDO01935.1"/>
    </source>
</evidence>
<dbReference type="GO" id="GO:0005886">
    <property type="term" value="C:plasma membrane"/>
    <property type="evidence" value="ECO:0007669"/>
    <property type="project" value="TreeGrafter"/>
</dbReference>
<proteinExistence type="inferred from homology"/>
<protein>
    <submittedName>
        <fullName evidence="10">COesterase domain-containing protein</fullName>
    </submittedName>
</protein>
<accession>A0A0R3TG88</accession>
<feature type="transmembrane region" description="Helical" evidence="5">
    <location>
        <begin position="197"/>
        <end position="216"/>
    </location>
</feature>
<dbReference type="InterPro" id="IPR050654">
    <property type="entry name" value="AChE-related_enzymes"/>
</dbReference>
<evidence type="ECO:0000256" key="6">
    <source>
        <dbReference type="SAM" id="SignalP"/>
    </source>
</evidence>
<dbReference type="GO" id="GO:0003990">
    <property type="term" value="F:acetylcholinesterase activity"/>
    <property type="evidence" value="ECO:0007669"/>
    <property type="project" value="TreeGrafter"/>
</dbReference>
<keyword evidence="9" id="KW-1185">Reference proteome</keyword>
<dbReference type="PRINTS" id="PR00878">
    <property type="entry name" value="CHOLNESTRASE"/>
</dbReference>
<evidence type="ECO:0000256" key="2">
    <source>
        <dbReference type="ARBA" id="ARBA00022487"/>
    </source>
</evidence>
<keyword evidence="4" id="KW-1015">Disulfide bond</keyword>
<dbReference type="PANTHER" id="PTHR43918">
    <property type="entry name" value="ACETYLCHOLINESTERASE"/>
    <property type="match status" value="1"/>
</dbReference>
<feature type="chain" id="PRO_5043131851" evidence="6">
    <location>
        <begin position="22"/>
        <end position="223"/>
    </location>
</feature>
<keyword evidence="6" id="KW-0732">Signal</keyword>
<evidence type="ECO:0000259" key="7">
    <source>
        <dbReference type="Pfam" id="PF00135"/>
    </source>
</evidence>
<dbReference type="GO" id="GO:0005615">
    <property type="term" value="C:extracellular space"/>
    <property type="evidence" value="ECO:0007669"/>
    <property type="project" value="TreeGrafter"/>
</dbReference>
<gene>
    <name evidence="8" type="ORF">HNAJ_LOCUS6075</name>
</gene>
<reference evidence="10" key="1">
    <citation type="submission" date="2017-02" db="UniProtKB">
        <authorList>
            <consortium name="WormBaseParasite"/>
        </authorList>
    </citation>
    <scope>IDENTIFICATION</scope>
</reference>
<feature type="domain" description="Carboxylesterase type B" evidence="7">
    <location>
        <begin position="40"/>
        <end position="207"/>
    </location>
</feature>